<evidence type="ECO:0000256" key="2">
    <source>
        <dbReference type="PROSITE-ProRule" id="PRU00192"/>
    </source>
</evidence>
<evidence type="ECO:0000259" key="4">
    <source>
        <dbReference type="PROSITE" id="PS50002"/>
    </source>
</evidence>
<protein>
    <submittedName>
        <fullName evidence="7">Polar growth protein</fullName>
    </submittedName>
</protein>
<feature type="domain" description="SH3" evidence="4">
    <location>
        <begin position="12"/>
        <end position="76"/>
    </location>
</feature>
<dbReference type="InterPro" id="IPR001849">
    <property type="entry name" value="PH_domain"/>
</dbReference>
<dbReference type="Pfam" id="PF00169">
    <property type="entry name" value="PH"/>
    <property type="match status" value="1"/>
</dbReference>
<dbReference type="Gene3D" id="2.30.30.40">
    <property type="entry name" value="SH3 Domains"/>
    <property type="match status" value="1"/>
</dbReference>
<feature type="compositionally biased region" description="Polar residues" evidence="3">
    <location>
        <begin position="220"/>
        <end position="230"/>
    </location>
</feature>
<feature type="compositionally biased region" description="Polar residues" evidence="3">
    <location>
        <begin position="692"/>
        <end position="705"/>
    </location>
</feature>
<dbReference type="InterPro" id="IPR036028">
    <property type="entry name" value="SH3-like_dom_sf"/>
</dbReference>
<dbReference type="SUPFAM" id="SSF47769">
    <property type="entry name" value="SAM/Pointed domain"/>
    <property type="match status" value="1"/>
</dbReference>
<feature type="compositionally biased region" description="Low complexity" evidence="3">
    <location>
        <begin position="155"/>
        <end position="167"/>
    </location>
</feature>
<dbReference type="Gene3D" id="1.10.150.50">
    <property type="entry name" value="Transcription Factor, Ets-1"/>
    <property type="match status" value="1"/>
</dbReference>
<dbReference type="InterPro" id="IPR037370">
    <property type="entry name" value="Pleckstrin"/>
</dbReference>
<feature type="region of interest" description="Disordered" evidence="3">
    <location>
        <begin position="826"/>
        <end position="861"/>
    </location>
</feature>
<dbReference type="PANTHER" id="PTHR12092:SF16">
    <property type="entry name" value="PH DOMAIN-CONTAINING PROTEIN"/>
    <property type="match status" value="1"/>
</dbReference>
<evidence type="ECO:0000256" key="1">
    <source>
        <dbReference type="ARBA" id="ARBA00022443"/>
    </source>
</evidence>
<gene>
    <name evidence="7" type="primary">BOI2</name>
    <name evidence="7" type="ORF">PRK78_004412</name>
</gene>
<sequence length="1000" mass="109813">MSQSAEPPRGVQPGDILLVVHNFDARGADELTLRRGDKVELLELDDGFGDGWYLGRHMVGSQTGLFPGVYTTSTSQVELKNAGNPAGPPAVTAASQLGELDEQDQAHHEPEPVSPVSNHDITPQTSRHVSAAEFSSSVLTEPEDETDPRSTKGLSRSSSPASTSRTPEIQRTISQTIVTHLNGEDSPVLNETLSVIDEHITNFSTPRQSVVAQEPRRGTNDSGSEYSSHAGNRLSYIHGAETDEEEERRLTETDVRCWDHEQVAEHLRELGVDSKHCEIFKEQEITGDVLLEMDQEFIYMKDFDFGVMGRRLKTWHIIKAFQEEIKGIGLPRQSLSTYPGRGASPVEYDRSQSRAATASSFLPRIPSVDETRDSVTRKSRGATFSSYQGKATSSPVPPAGFSRPRTRDSASRPSPDFIRQSNYHRRHSSIDEASRTSSQTMKPFSAVPSKISSLSHGKKLSLDKGWTMTAVTETRPGTALGTTTVQRPDQTSENSRVTISERAITDDSPDTDRGYFSGGEVDARRSRNVLRKRDSGGRSLSNSRQSSTVDDAKARHTKRHSRFSSVDSFREFAPYFSAFGKSNHAVGSAQEASHRGEVAENGSHSPSVTNLEGSNSSNGGFLSSLSSLHSKPHDEHSCRSSPLPLPHSKGVAPKFRRAIGLRAISDAVTGNEKAQLNSTSSSPVKDLPKSPARTNSTTPSGTSKSSEMEGMDVSSKVAETGLPIAVAPKMSSQRSKSKRDTSAYIRGLEKKSPEEQMIGCDYYGWMKKKSSNLMTTWKPRLFILRGRRLSYYYSEDDTEERGLIDISSHRVFRADNDTITSLHATITRAKASPTSPTNSSNSQPTSVDSSQTPGNLRPKSSFDDQPFIFKLVPPKAGLSRAVQFTKPTVHYFQVDNIQQGRLWMAALMKATIERDLNLPVTTTNKQKTVSLRQARLMNQRPPALMNIQNKDESKTEPEANDPLSNDGSPPLLDTNGNVDDLNKAETVESEEAPPSRSYST</sequence>
<evidence type="ECO:0000259" key="6">
    <source>
        <dbReference type="PROSITE" id="PS50105"/>
    </source>
</evidence>
<evidence type="ECO:0000313" key="8">
    <source>
        <dbReference type="Proteomes" id="UP001219355"/>
    </source>
</evidence>
<keyword evidence="1 2" id="KW-0728">SH3 domain</keyword>
<feature type="region of interest" description="Disordered" evidence="3">
    <location>
        <begin position="587"/>
        <end position="650"/>
    </location>
</feature>
<dbReference type="GO" id="GO:0005886">
    <property type="term" value="C:plasma membrane"/>
    <property type="evidence" value="ECO:0007669"/>
    <property type="project" value="TreeGrafter"/>
</dbReference>
<dbReference type="SUPFAM" id="SSF50044">
    <property type="entry name" value="SH3-domain"/>
    <property type="match status" value="1"/>
</dbReference>
<evidence type="ECO:0000256" key="3">
    <source>
        <dbReference type="SAM" id="MobiDB-lite"/>
    </source>
</evidence>
<dbReference type="FunFam" id="1.10.150.50:FF:000082">
    <property type="entry name" value="Polarized growth protein boi2"/>
    <property type="match status" value="1"/>
</dbReference>
<feature type="region of interest" description="Disordered" evidence="3">
    <location>
        <begin position="950"/>
        <end position="1000"/>
    </location>
</feature>
<dbReference type="SUPFAM" id="SSF50729">
    <property type="entry name" value="PH domain-like"/>
    <property type="match status" value="1"/>
</dbReference>
<dbReference type="Proteomes" id="UP001219355">
    <property type="component" value="Chromosome 2"/>
</dbReference>
<feature type="region of interest" description="Disordered" evidence="3">
    <location>
        <begin position="671"/>
        <end position="748"/>
    </location>
</feature>
<dbReference type="CDD" id="cd09535">
    <property type="entry name" value="SAM_BOI-like_fungal"/>
    <property type="match status" value="1"/>
</dbReference>
<dbReference type="GO" id="GO:0030036">
    <property type="term" value="P:actin cytoskeleton organization"/>
    <property type="evidence" value="ECO:0007669"/>
    <property type="project" value="TreeGrafter"/>
</dbReference>
<feature type="compositionally biased region" description="Basic and acidic residues" evidence="3">
    <location>
        <begin position="367"/>
        <end position="376"/>
    </location>
</feature>
<feature type="region of interest" description="Disordered" evidence="3">
    <location>
        <begin position="472"/>
        <end position="563"/>
    </location>
</feature>
<dbReference type="SMART" id="SM00326">
    <property type="entry name" value="SH3"/>
    <property type="match status" value="1"/>
</dbReference>
<evidence type="ECO:0000259" key="5">
    <source>
        <dbReference type="PROSITE" id="PS50003"/>
    </source>
</evidence>
<dbReference type="PROSITE" id="PS50002">
    <property type="entry name" value="SH3"/>
    <property type="match status" value="1"/>
</dbReference>
<dbReference type="Pfam" id="PF00018">
    <property type="entry name" value="SH3_1"/>
    <property type="match status" value="1"/>
</dbReference>
<dbReference type="EMBL" id="CP120628">
    <property type="protein sequence ID" value="WEW58944.1"/>
    <property type="molecule type" value="Genomic_DNA"/>
</dbReference>
<feature type="compositionally biased region" description="Polar residues" evidence="3">
    <location>
        <begin position="480"/>
        <end position="498"/>
    </location>
</feature>
<dbReference type="InterPro" id="IPR013761">
    <property type="entry name" value="SAM/pointed_sf"/>
</dbReference>
<dbReference type="InterPro" id="IPR011993">
    <property type="entry name" value="PH-like_dom_sf"/>
</dbReference>
<feature type="region of interest" description="Disordered" evidence="3">
    <location>
        <begin position="101"/>
        <end position="171"/>
    </location>
</feature>
<accession>A0AAF0DHR8</accession>
<feature type="compositionally biased region" description="Polar residues" evidence="3">
    <location>
        <begin position="538"/>
        <end position="549"/>
    </location>
</feature>
<keyword evidence="8" id="KW-1185">Reference proteome</keyword>
<name>A0AAF0DHR8_9EURO</name>
<feature type="compositionally biased region" description="Polar residues" evidence="3">
    <location>
        <begin position="115"/>
        <end position="139"/>
    </location>
</feature>
<dbReference type="PROSITE" id="PS50105">
    <property type="entry name" value="SAM_DOMAIN"/>
    <property type="match status" value="1"/>
</dbReference>
<feature type="domain" description="SAM" evidence="6">
    <location>
        <begin position="258"/>
        <end position="324"/>
    </location>
</feature>
<organism evidence="7 8">
    <name type="scientific">Emydomyces testavorans</name>
    <dbReference type="NCBI Taxonomy" id="2070801"/>
    <lineage>
        <taxon>Eukaryota</taxon>
        <taxon>Fungi</taxon>
        <taxon>Dikarya</taxon>
        <taxon>Ascomycota</taxon>
        <taxon>Pezizomycotina</taxon>
        <taxon>Eurotiomycetes</taxon>
        <taxon>Eurotiomycetidae</taxon>
        <taxon>Onygenales</taxon>
        <taxon>Nannizziopsiaceae</taxon>
        <taxon>Emydomyces</taxon>
    </lineage>
</organism>
<feature type="compositionally biased region" description="Basic and acidic residues" evidence="3">
    <location>
        <begin position="521"/>
        <end position="536"/>
    </location>
</feature>
<feature type="region of interest" description="Disordered" evidence="3">
    <location>
        <begin position="332"/>
        <end position="458"/>
    </location>
</feature>
<feature type="compositionally biased region" description="Polar residues" evidence="3">
    <location>
        <begin position="382"/>
        <end position="394"/>
    </location>
</feature>
<feature type="domain" description="PH" evidence="5">
    <location>
        <begin position="759"/>
        <end position="912"/>
    </location>
</feature>
<dbReference type="AlphaFoldDB" id="A0AAF0DHR8"/>
<reference evidence="7" key="1">
    <citation type="submission" date="2023-03" db="EMBL/GenBank/DDBJ databases">
        <title>Emydomyces testavorans Genome Sequence.</title>
        <authorList>
            <person name="Hoyer L."/>
        </authorList>
    </citation>
    <scope>NUCLEOTIDE SEQUENCE</scope>
    <source>
        <strain evidence="7">16-2883</strain>
    </source>
</reference>
<feature type="compositionally biased region" description="Low complexity" evidence="3">
    <location>
        <begin position="832"/>
        <end position="846"/>
    </location>
</feature>
<dbReference type="PROSITE" id="PS50003">
    <property type="entry name" value="PH_DOMAIN"/>
    <property type="match status" value="1"/>
</dbReference>
<dbReference type="PANTHER" id="PTHR12092">
    <property type="entry name" value="PLECKSTRIN"/>
    <property type="match status" value="1"/>
</dbReference>
<dbReference type="Pfam" id="PF07647">
    <property type="entry name" value="SAM_2"/>
    <property type="match status" value="1"/>
</dbReference>
<dbReference type="SMART" id="SM00233">
    <property type="entry name" value="PH"/>
    <property type="match status" value="1"/>
</dbReference>
<evidence type="ECO:0000313" key="7">
    <source>
        <dbReference type="EMBL" id="WEW58944.1"/>
    </source>
</evidence>
<feature type="compositionally biased region" description="Low complexity" evidence="3">
    <location>
        <begin position="610"/>
        <end position="629"/>
    </location>
</feature>
<feature type="compositionally biased region" description="Polar residues" evidence="3">
    <location>
        <begin position="672"/>
        <end position="683"/>
    </location>
</feature>
<dbReference type="InterPro" id="IPR001660">
    <property type="entry name" value="SAM"/>
</dbReference>
<proteinExistence type="predicted"/>
<dbReference type="Gene3D" id="2.30.29.30">
    <property type="entry name" value="Pleckstrin-homology domain (PH domain)/Phosphotyrosine-binding domain (PTB)"/>
    <property type="match status" value="1"/>
</dbReference>
<feature type="region of interest" description="Disordered" evidence="3">
    <location>
        <begin position="206"/>
        <end position="233"/>
    </location>
</feature>
<dbReference type="InterPro" id="IPR001452">
    <property type="entry name" value="SH3_domain"/>
</dbReference>